<feature type="compositionally biased region" description="Polar residues" evidence="1">
    <location>
        <begin position="9"/>
        <end position="22"/>
    </location>
</feature>
<protein>
    <recommendedName>
        <fullName evidence="4">VIT domain-containing protein</fullName>
    </recommendedName>
</protein>
<keyword evidence="3" id="KW-1185">Reference proteome</keyword>
<name>A0ABR1RIV5_9PEZI</name>
<evidence type="ECO:0000313" key="2">
    <source>
        <dbReference type="EMBL" id="KAK8013212.1"/>
    </source>
</evidence>
<gene>
    <name evidence="2" type="ORF">PG991_009483</name>
</gene>
<evidence type="ECO:0008006" key="4">
    <source>
        <dbReference type="Google" id="ProtNLM"/>
    </source>
</evidence>
<dbReference type="Proteomes" id="UP001396898">
    <property type="component" value="Unassembled WGS sequence"/>
</dbReference>
<evidence type="ECO:0000256" key="1">
    <source>
        <dbReference type="SAM" id="MobiDB-lite"/>
    </source>
</evidence>
<evidence type="ECO:0000313" key="3">
    <source>
        <dbReference type="Proteomes" id="UP001396898"/>
    </source>
</evidence>
<feature type="region of interest" description="Disordered" evidence="1">
    <location>
        <begin position="1"/>
        <end position="22"/>
    </location>
</feature>
<comment type="caution">
    <text evidence="2">The sequence shown here is derived from an EMBL/GenBank/DDBJ whole genome shotgun (WGS) entry which is preliminary data.</text>
</comment>
<dbReference type="EMBL" id="JAQQWI010000014">
    <property type="protein sequence ID" value="KAK8013212.1"/>
    <property type="molecule type" value="Genomic_DNA"/>
</dbReference>
<reference evidence="2 3" key="1">
    <citation type="submission" date="2023-01" db="EMBL/GenBank/DDBJ databases">
        <title>Analysis of 21 Apiospora genomes using comparative genomics revels a genus with tremendous synthesis potential of carbohydrate active enzymes and secondary metabolites.</title>
        <authorList>
            <person name="Sorensen T."/>
        </authorList>
    </citation>
    <scope>NUCLEOTIDE SEQUENCE [LARGE SCALE GENOMIC DNA]</scope>
    <source>
        <strain evidence="2 3">CBS 20057</strain>
    </source>
</reference>
<accession>A0ABR1RIV5</accession>
<proteinExistence type="predicted"/>
<organism evidence="2 3">
    <name type="scientific">Apiospora marii</name>
    <dbReference type="NCBI Taxonomy" id="335849"/>
    <lineage>
        <taxon>Eukaryota</taxon>
        <taxon>Fungi</taxon>
        <taxon>Dikarya</taxon>
        <taxon>Ascomycota</taxon>
        <taxon>Pezizomycotina</taxon>
        <taxon>Sordariomycetes</taxon>
        <taxon>Xylariomycetidae</taxon>
        <taxon>Amphisphaeriales</taxon>
        <taxon>Apiosporaceae</taxon>
        <taxon>Apiospora</taxon>
    </lineage>
</organism>
<sequence length="163" mass="18548">MDRGKNREWNTSPSKATTTNDATARSSVDLELSYVHRELVTLELYARVHYTEESEKIEVRAADFANNALLGNLNDDTAVQAYRAIKQGASCRDVIYNIILPRKEIIGPVFVYWKLSFNSSIVITSTRATNRRYWSDTQLPRYPGSGLGDRIALRRTTAKKMPF</sequence>